<gene>
    <name evidence="4" type="ORF">BCR38DRAFT_428243</name>
</gene>
<organism evidence="4 5">
    <name type="scientific">Pseudomassariella vexata</name>
    <dbReference type="NCBI Taxonomy" id="1141098"/>
    <lineage>
        <taxon>Eukaryota</taxon>
        <taxon>Fungi</taxon>
        <taxon>Dikarya</taxon>
        <taxon>Ascomycota</taxon>
        <taxon>Pezizomycotina</taxon>
        <taxon>Sordariomycetes</taxon>
        <taxon>Xylariomycetidae</taxon>
        <taxon>Amphisphaeriales</taxon>
        <taxon>Pseudomassariaceae</taxon>
        <taxon>Pseudomassariella</taxon>
    </lineage>
</organism>
<sequence>MSFYDVKGKFAIVTGAGSGINHVLTKMLLEAGCSVIMADLCLRPEAEATAKQYFHPTTEKSAPSAVFQKTDMSNWSEISSLWETALETFGRVDIVVNGAGIYEPPASSFWNPPGTPLSEDTIDAQVGQYKTFAVNTTGPIRLAQIAINYWLNNRSVQGNLMWIASLAGYVHSVHAPMYFASKSAIISMVKSFAPLRKRLGIKNACICPGLVNTPIFHPDYCKDQMGPDYLALSPEQCAQVIYDVLTKAQYGDGNIIEAMLVGTKDNPSVNVREVPLEALYPTVGPANQENYLLAAENLVKQLEARGR</sequence>
<dbReference type="STRING" id="1141098.A0A1Y2E8E5"/>
<evidence type="ECO:0000256" key="2">
    <source>
        <dbReference type="ARBA" id="ARBA00023002"/>
    </source>
</evidence>
<dbReference type="RefSeq" id="XP_040718443.1">
    <property type="nucleotide sequence ID" value="XM_040859884.1"/>
</dbReference>
<dbReference type="Pfam" id="PF00106">
    <property type="entry name" value="adh_short"/>
    <property type="match status" value="1"/>
</dbReference>
<dbReference type="AlphaFoldDB" id="A0A1Y2E8E5"/>
<reference evidence="4 5" key="1">
    <citation type="submission" date="2016-07" db="EMBL/GenBank/DDBJ databases">
        <title>Pervasive Adenine N6-methylation of Active Genes in Fungi.</title>
        <authorList>
            <consortium name="DOE Joint Genome Institute"/>
            <person name="Mondo S.J."/>
            <person name="Dannebaum R.O."/>
            <person name="Kuo R.C."/>
            <person name="Labutti K."/>
            <person name="Haridas S."/>
            <person name="Kuo A."/>
            <person name="Salamov A."/>
            <person name="Ahrendt S.R."/>
            <person name="Lipzen A."/>
            <person name="Sullivan W."/>
            <person name="Andreopoulos W.B."/>
            <person name="Clum A."/>
            <person name="Lindquist E."/>
            <person name="Daum C."/>
            <person name="Ramamoorthy G.K."/>
            <person name="Gryganskyi A."/>
            <person name="Culley D."/>
            <person name="Magnuson J.K."/>
            <person name="James T.Y."/>
            <person name="O'Malley M.A."/>
            <person name="Stajich J.E."/>
            <person name="Spatafora J.W."/>
            <person name="Visel A."/>
            <person name="Grigoriev I.V."/>
        </authorList>
    </citation>
    <scope>NUCLEOTIDE SEQUENCE [LARGE SCALE GENOMIC DNA]</scope>
    <source>
        <strain evidence="4 5">CBS 129021</strain>
    </source>
</reference>
<evidence type="ECO:0000256" key="3">
    <source>
        <dbReference type="RuleBase" id="RU000363"/>
    </source>
</evidence>
<dbReference type="Proteomes" id="UP000193689">
    <property type="component" value="Unassembled WGS sequence"/>
</dbReference>
<dbReference type="InterPro" id="IPR036291">
    <property type="entry name" value="NAD(P)-bd_dom_sf"/>
</dbReference>
<dbReference type="OrthoDB" id="5296at2759"/>
<proteinExistence type="inferred from homology"/>
<dbReference type="GO" id="GO:0005737">
    <property type="term" value="C:cytoplasm"/>
    <property type="evidence" value="ECO:0007669"/>
    <property type="project" value="TreeGrafter"/>
</dbReference>
<evidence type="ECO:0000313" key="4">
    <source>
        <dbReference type="EMBL" id="ORY67819.1"/>
    </source>
</evidence>
<dbReference type="PANTHER" id="PTHR44229:SF4">
    <property type="entry name" value="15-HYDROXYPROSTAGLANDIN DEHYDROGENASE [NAD(+)]"/>
    <property type="match status" value="1"/>
</dbReference>
<dbReference type="Gene3D" id="3.40.50.720">
    <property type="entry name" value="NAD(P)-binding Rossmann-like Domain"/>
    <property type="match status" value="1"/>
</dbReference>
<accession>A0A1Y2E8E5</accession>
<dbReference type="PRINTS" id="PR00080">
    <property type="entry name" value="SDRFAMILY"/>
</dbReference>
<evidence type="ECO:0000313" key="5">
    <source>
        <dbReference type="Proteomes" id="UP000193689"/>
    </source>
</evidence>
<keyword evidence="5" id="KW-1185">Reference proteome</keyword>
<dbReference type="InParanoid" id="A0A1Y2E8E5"/>
<dbReference type="PANTHER" id="PTHR44229">
    <property type="entry name" value="15-HYDROXYPROSTAGLANDIN DEHYDROGENASE [NAD(+)]"/>
    <property type="match status" value="1"/>
</dbReference>
<dbReference type="SUPFAM" id="SSF51735">
    <property type="entry name" value="NAD(P)-binding Rossmann-fold domains"/>
    <property type="match status" value="1"/>
</dbReference>
<comment type="similarity">
    <text evidence="1 3">Belongs to the short-chain dehydrogenases/reductases (SDR) family.</text>
</comment>
<evidence type="ECO:0000256" key="1">
    <source>
        <dbReference type="ARBA" id="ARBA00006484"/>
    </source>
</evidence>
<dbReference type="GeneID" id="63776096"/>
<dbReference type="PRINTS" id="PR00081">
    <property type="entry name" value="GDHRDH"/>
</dbReference>
<name>A0A1Y2E8E5_9PEZI</name>
<comment type="caution">
    <text evidence="4">The sequence shown here is derived from an EMBL/GenBank/DDBJ whole genome shotgun (WGS) entry which is preliminary data.</text>
</comment>
<keyword evidence="2" id="KW-0560">Oxidoreductase</keyword>
<protein>
    <submittedName>
        <fullName evidence="4">Short chain dehydrogenase reductase</fullName>
    </submittedName>
</protein>
<dbReference type="GO" id="GO:0016616">
    <property type="term" value="F:oxidoreductase activity, acting on the CH-OH group of donors, NAD or NADP as acceptor"/>
    <property type="evidence" value="ECO:0007669"/>
    <property type="project" value="TreeGrafter"/>
</dbReference>
<dbReference type="InterPro" id="IPR002347">
    <property type="entry name" value="SDR_fam"/>
</dbReference>
<dbReference type="EMBL" id="MCFJ01000004">
    <property type="protein sequence ID" value="ORY67819.1"/>
    <property type="molecule type" value="Genomic_DNA"/>
</dbReference>